<sequence length="130" mass="14441">MEQLLLATVELLVQLEQLQLGCGRVFRTRSRKTNQPGRNTERVMSKRSTDAQNAGDKVSNMMGAITTITGLSGGTRGTCTDTGLAGTTTWWNSYGGYHPYFSKDGGSQDRHRVLSKTQQRKPAEWTQFPE</sequence>
<dbReference type="AlphaFoldDB" id="A0ABD0KMD4"/>
<keyword evidence="3" id="KW-1185">Reference proteome</keyword>
<dbReference type="EMBL" id="JACVVK020000153">
    <property type="protein sequence ID" value="KAK7488199.1"/>
    <property type="molecule type" value="Genomic_DNA"/>
</dbReference>
<reference evidence="2 3" key="1">
    <citation type="journal article" date="2023" name="Sci. Data">
        <title>Genome assembly of the Korean intertidal mud-creeper Batillaria attramentaria.</title>
        <authorList>
            <person name="Patra A.K."/>
            <person name="Ho P.T."/>
            <person name="Jun S."/>
            <person name="Lee S.J."/>
            <person name="Kim Y."/>
            <person name="Won Y.J."/>
        </authorList>
    </citation>
    <scope>NUCLEOTIDE SEQUENCE [LARGE SCALE GENOMIC DNA]</scope>
    <source>
        <strain evidence="2">Wonlab-2016</strain>
    </source>
</reference>
<accession>A0ABD0KMD4</accession>
<organism evidence="2 3">
    <name type="scientific">Batillaria attramentaria</name>
    <dbReference type="NCBI Taxonomy" id="370345"/>
    <lineage>
        <taxon>Eukaryota</taxon>
        <taxon>Metazoa</taxon>
        <taxon>Spiralia</taxon>
        <taxon>Lophotrochozoa</taxon>
        <taxon>Mollusca</taxon>
        <taxon>Gastropoda</taxon>
        <taxon>Caenogastropoda</taxon>
        <taxon>Sorbeoconcha</taxon>
        <taxon>Cerithioidea</taxon>
        <taxon>Batillariidae</taxon>
        <taxon>Batillaria</taxon>
    </lineage>
</organism>
<protein>
    <submittedName>
        <fullName evidence="2">Uncharacterized protein</fullName>
    </submittedName>
</protein>
<feature type="compositionally biased region" description="Basic and acidic residues" evidence="1">
    <location>
        <begin position="39"/>
        <end position="49"/>
    </location>
</feature>
<dbReference type="Proteomes" id="UP001519460">
    <property type="component" value="Unassembled WGS sequence"/>
</dbReference>
<feature type="region of interest" description="Disordered" evidence="1">
    <location>
        <begin position="102"/>
        <end position="130"/>
    </location>
</feature>
<gene>
    <name evidence="2" type="ORF">BaRGS_00020506</name>
</gene>
<evidence type="ECO:0000313" key="2">
    <source>
        <dbReference type="EMBL" id="KAK7488199.1"/>
    </source>
</evidence>
<evidence type="ECO:0000313" key="3">
    <source>
        <dbReference type="Proteomes" id="UP001519460"/>
    </source>
</evidence>
<proteinExistence type="predicted"/>
<comment type="caution">
    <text evidence="2">The sequence shown here is derived from an EMBL/GenBank/DDBJ whole genome shotgun (WGS) entry which is preliminary data.</text>
</comment>
<feature type="region of interest" description="Disordered" evidence="1">
    <location>
        <begin position="29"/>
        <end position="58"/>
    </location>
</feature>
<evidence type="ECO:0000256" key="1">
    <source>
        <dbReference type="SAM" id="MobiDB-lite"/>
    </source>
</evidence>
<name>A0ABD0KMD4_9CAEN</name>